<evidence type="ECO:0000259" key="4">
    <source>
        <dbReference type="Pfam" id="PF18335"/>
    </source>
</evidence>
<keyword evidence="6" id="KW-1185">Reference proteome</keyword>
<dbReference type="OrthoDB" id="9803432at2"/>
<protein>
    <submittedName>
        <fullName evidence="5">Exodeoxyribonuclease V C-terminal</fullName>
        <ecNumber evidence="5">3.1.11.5</ecNumber>
    </submittedName>
</protein>
<keyword evidence="5" id="KW-0378">Hydrolase</keyword>
<dbReference type="RefSeq" id="WP_129719952.1">
    <property type="nucleotide sequence ID" value="NZ_LR214951.1"/>
</dbReference>
<accession>A0A449A5N5</accession>
<dbReference type="CDD" id="cd18809">
    <property type="entry name" value="SF1_C_RecD"/>
    <property type="match status" value="1"/>
</dbReference>
<evidence type="ECO:0000313" key="6">
    <source>
        <dbReference type="Proteomes" id="UP000289440"/>
    </source>
</evidence>
<evidence type="ECO:0000313" key="5">
    <source>
        <dbReference type="EMBL" id="VEU59571.1"/>
    </source>
</evidence>
<organism evidence="5 6">
    <name type="scientific">Mesomycoplasma neurolyticum</name>
    <dbReference type="NCBI Taxonomy" id="2120"/>
    <lineage>
        <taxon>Bacteria</taxon>
        <taxon>Bacillati</taxon>
        <taxon>Mycoplasmatota</taxon>
        <taxon>Mycoplasmoidales</taxon>
        <taxon>Metamycoplasmataceae</taxon>
        <taxon>Mesomycoplasma</taxon>
    </lineage>
</organism>
<keyword evidence="2" id="KW-0067">ATP-binding</keyword>
<evidence type="ECO:0000259" key="3">
    <source>
        <dbReference type="Pfam" id="PF13538"/>
    </source>
</evidence>
<dbReference type="Proteomes" id="UP000289440">
    <property type="component" value="Chromosome"/>
</dbReference>
<keyword evidence="1" id="KW-0547">Nucleotide-binding</keyword>
<dbReference type="Gene3D" id="3.40.50.300">
    <property type="entry name" value="P-loop containing nucleotide triphosphate hydrolases"/>
    <property type="match status" value="2"/>
</dbReference>
<dbReference type="InterPro" id="IPR050534">
    <property type="entry name" value="Coronavir_polyprotein_1ab"/>
</dbReference>
<proteinExistence type="predicted"/>
<dbReference type="InterPro" id="IPR027417">
    <property type="entry name" value="P-loop_NTPase"/>
</dbReference>
<dbReference type="EC" id="3.1.11.5" evidence="5"/>
<dbReference type="Pfam" id="PF13538">
    <property type="entry name" value="UvrD_C_2"/>
    <property type="match status" value="1"/>
</dbReference>
<dbReference type="GO" id="GO:0003678">
    <property type="term" value="F:DNA helicase activity"/>
    <property type="evidence" value="ECO:0007669"/>
    <property type="project" value="UniProtKB-ARBA"/>
</dbReference>
<dbReference type="AlphaFoldDB" id="A0A449A5N5"/>
<evidence type="ECO:0000256" key="2">
    <source>
        <dbReference type="ARBA" id="ARBA00022840"/>
    </source>
</evidence>
<sequence length="713" mass="84344">MLLIKGKVKYLIWASENKNFFIYIFESIENEKYKIKTNIELLLNKSYELTLNKVNHIKYGESWEVIEQKIIDPENKKDIIQYFSSNLFNKIGKKIAEKIYDKWGDNSIKILKKEPDKIFEISSIINIKKAQIIFDTLNIFSLEFTIKDFFILNSISINFYNKINTFINIVDEWENIKINPFLILEKFYDDFTFDEIDKLALAIGIKENDINRIIFLILDKISKNILNNSDTFFTKNDIPLIYNLITKNIFISKDEFFNIWKLMFRNKYLIFLQDKNAYSPFFLFEKEKFIVEQLIKVSETKENIKAEILSEHLDKQQQKAVKIALKNSLSIITGAPGTGKSEILKYIYWNINQKYNQDKIAVLTPTGKAAIRLKEKANFQVKTIHSFLQSEKINEQYVIKNPIKKNINVLIIDEFSMVDLKLFFNLLESINIWNLKKIILIGDQNQLPSISFGELLRDFINSNFFQVIFLEKNYRQKDKLGIIDDALKVNKQMMPLFNTKESNFIEIKEKKFYSQLDKIFNEILKEYEIKDIIILSANYKGEVGIEKINEHIQKKFFKKKDNYFLINNKRFYIGDRVIQIENNIENNVMNGEIGYIENIAIYKDKIQFIHVKFENDKNVKYTEFAFKQYLNLAYCISIHKFQGSESKVVILSIFSQFTFILNKKLIYTGMTRAQSLLKVIGNKEIFYNAIQKDNSAKNTNIIYFFEKNNLANK</sequence>
<feature type="domain" description="ATP-dependent RecD2 DNA helicase SH3" evidence="4">
    <location>
        <begin position="548"/>
        <end position="613"/>
    </location>
</feature>
<dbReference type="EMBL" id="LR214951">
    <property type="protein sequence ID" value="VEU59571.1"/>
    <property type="molecule type" value="Genomic_DNA"/>
</dbReference>
<dbReference type="SUPFAM" id="SSF52540">
    <property type="entry name" value="P-loop containing nucleoside triphosphate hydrolases"/>
    <property type="match status" value="1"/>
</dbReference>
<dbReference type="Gene3D" id="2.30.30.940">
    <property type="match status" value="1"/>
</dbReference>
<dbReference type="GO" id="GO:0008854">
    <property type="term" value="F:exodeoxyribonuclease V activity"/>
    <property type="evidence" value="ECO:0007669"/>
    <property type="project" value="UniProtKB-EC"/>
</dbReference>
<dbReference type="KEGG" id="mnu:NCTC10166_00550"/>
<dbReference type="CDD" id="cd17933">
    <property type="entry name" value="DEXSc_RecD-like"/>
    <property type="match status" value="1"/>
</dbReference>
<feature type="domain" description="UvrD-like helicase C-terminal" evidence="3">
    <location>
        <begin position="632"/>
        <end position="677"/>
    </location>
</feature>
<gene>
    <name evidence="5" type="primary">recD</name>
    <name evidence="5" type="ORF">NCTC10166_00550</name>
</gene>
<dbReference type="PANTHER" id="PTHR43788">
    <property type="entry name" value="DNA2/NAM7 HELICASE FAMILY MEMBER"/>
    <property type="match status" value="1"/>
</dbReference>
<evidence type="ECO:0000256" key="1">
    <source>
        <dbReference type="ARBA" id="ARBA00022741"/>
    </source>
</evidence>
<dbReference type="InterPro" id="IPR027785">
    <property type="entry name" value="UvrD-like_helicase_C"/>
</dbReference>
<dbReference type="PANTHER" id="PTHR43788:SF6">
    <property type="entry name" value="DNA HELICASE B"/>
    <property type="match status" value="1"/>
</dbReference>
<dbReference type="GO" id="GO:0005524">
    <property type="term" value="F:ATP binding"/>
    <property type="evidence" value="ECO:0007669"/>
    <property type="project" value="UniProtKB-KW"/>
</dbReference>
<reference evidence="5 6" key="1">
    <citation type="submission" date="2019-01" db="EMBL/GenBank/DDBJ databases">
        <authorList>
            <consortium name="Pathogen Informatics"/>
        </authorList>
    </citation>
    <scope>NUCLEOTIDE SEQUENCE [LARGE SCALE GENOMIC DNA]</scope>
    <source>
        <strain evidence="5 6">NCTC10166</strain>
    </source>
</reference>
<dbReference type="Pfam" id="PF13245">
    <property type="entry name" value="AAA_19"/>
    <property type="match status" value="1"/>
</dbReference>
<name>A0A449A5N5_9BACT</name>
<dbReference type="Pfam" id="PF18335">
    <property type="entry name" value="SH3_13"/>
    <property type="match status" value="1"/>
</dbReference>
<dbReference type="InterPro" id="IPR041451">
    <property type="entry name" value="RecD2_SH13"/>
</dbReference>